<evidence type="ECO:0000313" key="4">
    <source>
        <dbReference type="EMBL" id="TJY68458.1"/>
    </source>
</evidence>
<feature type="domain" description="NAD-dependent epimerase/dehydratase" evidence="2">
    <location>
        <begin position="4"/>
        <end position="131"/>
    </location>
</feature>
<dbReference type="Pfam" id="PF08338">
    <property type="entry name" value="DUF1731"/>
    <property type="match status" value="1"/>
</dbReference>
<feature type="domain" description="DUF1731" evidence="3">
    <location>
        <begin position="268"/>
        <end position="301"/>
    </location>
</feature>
<dbReference type="InterPro" id="IPR010099">
    <property type="entry name" value="SDR39U1"/>
</dbReference>
<dbReference type="SUPFAM" id="SSF51735">
    <property type="entry name" value="NAD(P)-binding Rossmann-fold domains"/>
    <property type="match status" value="1"/>
</dbReference>
<protein>
    <submittedName>
        <fullName evidence="4">TIGR01777 family protein</fullName>
    </submittedName>
</protein>
<dbReference type="InterPro" id="IPR036291">
    <property type="entry name" value="NAD(P)-bd_dom_sf"/>
</dbReference>
<comment type="caution">
    <text evidence="4">The sequence shown here is derived from an EMBL/GenBank/DDBJ whole genome shotgun (WGS) entry which is preliminary data.</text>
</comment>
<proteinExistence type="inferred from homology"/>
<comment type="similarity">
    <text evidence="1">Belongs to the NAD(P)-dependent epimerase/dehydratase family. SDR39U1 subfamily.</text>
</comment>
<dbReference type="InterPro" id="IPR013549">
    <property type="entry name" value="DUF1731"/>
</dbReference>
<dbReference type="EMBL" id="SUKA01000001">
    <property type="protein sequence ID" value="TJY68458.1"/>
    <property type="molecule type" value="Genomic_DNA"/>
</dbReference>
<name>A0A4U0H9I7_9SPHI</name>
<dbReference type="PANTHER" id="PTHR11092:SF0">
    <property type="entry name" value="EPIMERASE FAMILY PROTEIN SDR39U1"/>
    <property type="match status" value="1"/>
</dbReference>
<dbReference type="Proteomes" id="UP000309872">
    <property type="component" value="Unassembled WGS sequence"/>
</dbReference>
<dbReference type="AlphaFoldDB" id="A0A4U0H9I7"/>
<evidence type="ECO:0000313" key="5">
    <source>
        <dbReference type="Proteomes" id="UP000309872"/>
    </source>
</evidence>
<evidence type="ECO:0000259" key="2">
    <source>
        <dbReference type="Pfam" id="PF01370"/>
    </source>
</evidence>
<dbReference type="PANTHER" id="PTHR11092">
    <property type="entry name" value="SUGAR NUCLEOTIDE EPIMERASE RELATED"/>
    <property type="match status" value="1"/>
</dbReference>
<dbReference type="NCBIfam" id="TIGR01777">
    <property type="entry name" value="yfcH"/>
    <property type="match status" value="1"/>
</dbReference>
<dbReference type="Gene3D" id="3.40.50.720">
    <property type="entry name" value="NAD(P)-binding Rossmann-like Domain"/>
    <property type="match status" value="1"/>
</dbReference>
<dbReference type="RefSeq" id="WP_136819324.1">
    <property type="nucleotide sequence ID" value="NZ_BMJX01000001.1"/>
</dbReference>
<evidence type="ECO:0000256" key="1">
    <source>
        <dbReference type="ARBA" id="ARBA00009353"/>
    </source>
</evidence>
<reference evidence="4 5" key="1">
    <citation type="submission" date="2019-04" db="EMBL/GenBank/DDBJ databases">
        <title>Sphingobacterium olei sp. nov., isolated from oil-contaminated soil.</title>
        <authorList>
            <person name="Liu B."/>
        </authorList>
    </citation>
    <scope>NUCLEOTIDE SEQUENCE [LARGE SCALE GENOMIC DNA]</scope>
    <source>
        <strain evidence="4 5">Y3L14</strain>
    </source>
</reference>
<organism evidence="4 5">
    <name type="scientific">Sphingobacterium alkalisoli</name>
    <dbReference type="NCBI Taxonomy" id="1874115"/>
    <lineage>
        <taxon>Bacteria</taxon>
        <taxon>Pseudomonadati</taxon>
        <taxon>Bacteroidota</taxon>
        <taxon>Sphingobacteriia</taxon>
        <taxon>Sphingobacteriales</taxon>
        <taxon>Sphingobacteriaceae</taxon>
        <taxon>Sphingobacterium</taxon>
    </lineage>
</organism>
<dbReference type="Pfam" id="PF01370">
    <property type="entry name" value="Epimerase"/>
    <property type="match status" value="1"/>
</dbReference>
<gene>
    <name evidence="4" type="ORF">FAZ19_04170</name>
</gene>
<sequence length="305" mass="33346">MAKIILAGGSGNLGQLLADLFLRNGDKVSILTRSARQSSVLGLDYIQWNGTTAGNWAMALEGADVLINLSGESINTRFTPENRKRLEESRFLPTAALGEAIEHSEDPPKLWINISGISIFGGVQGIQDEDSQHYGHDFLAELAKEWERIFLASNTPNTGKVILRLSPVLSRSSGMFQELYPLAKWGLGGKVGTGQQYISWIHEQDFTRIVAWISSGSAKNTLYHACSPFPVTNAEFMKSLRKSAGTAIGLPLPSPLAKIGAFIKGVDASLLLQTTPVTTKALLEEGFEFRYPEIHQAFEQLINSK</sequence>
<accession>A0A4U0H9I7</accession>
<keyword evidence="5" id="KW-1185">Reference proteome</keyword>
<dbReference type="OrthoDB" id="9801773at2"/>
<evidence type="ECO:0000259" key="3">
    <source>
        <dbReference type="Pfam" id="PF08338"/>
    </source>
</evidence>
<dbReference type="InterPro" id="IPR001509">
    <property type="entry name" value="Epimerase_deHydtase"/>
</dbReference>